<keyword evidence="3" id="KW-1185">Reference proteome</keyword>
<evidence type="ECO:0000313" key="2">
    <source>
        <dbReference type="EMBL" id="KAG0712660.1"/>
    </source>
</evidence>
<evidence type="ECO:0000313" key="3">
    <source>
        <dbReference type="Proteomes" id="UP000770661"/>
    </source>
</evidence>
<sequence>MGFGGALCQLGFFTFPIKIRGSTEESGQPPYPAFHLPAVPWLLQEIPVPLHRAFPTRGQATSTTTRENRRKVETQDSPSPFHKWVKICSGSQLVEDFLRVLASNSKRKIYLGRTAITFFVEGMRPTWATSARGTSVLPNVAGLLLNSGLPIHPRDWGTLHLHCKRLLRCAPHNGNHFAQTLLRTPQLQREI</sequence>
<reference evidence="2" key="1">
    <citation type="submission" date="2020-07" db="EMBL/GenBank/DDBJ databases">
        <title>The High-quality genome of the commercially important snow crab, Chionoecetes opilio.</title>
        <authorList>
            <person name="Jeong J.-H."/>
            <person name="Ryu S."/>
        </authorList>
    </citation>
    <scope>NUCLEOTIDE SEQUENCE</scope>
    <source>
        <strain evidence="2">MADBK_172401_WGS</strain>
        <tissue evidence="2">Digestive gland</tissue>
    </source>
</reference>
<proteinExistence type="predicted"/>
<organism evidence="2 3">
    <name type="scientific">Chionoecetes opilio</name>
    <name type="common">Atlantic snow crab</name>
    <name type="synonym">Cancer opilio</name>
    <dbReference type="NCBI Taxonomy" id="41210"/>
    <lineage>
        <taxon>Eukaryota</taxon>
        <taxon>Metazoa</taxon>
        <taxon>Ecdysozoa</taxon>
        <taxon>Arthropoda</taxon>
        <taxon>Crustacea</taxon>
        <taxon>Multicrustacea</taxon>
        <taxon>Malacostraca</taxon>
        <taxon>Eumalacostraca</taxon>
        <taxon>Eucarida</taxon>
        <taxon>Decapoda</taxon>
        <taxon>Pleocyemata</taxon>
        <taxon>Brachyura</taxon>
        <taxon>Eubrachyura</taxon>
        <taxon>Majoidea</taxon>
        <taxon>Majidae</taxon>
        <taxon>Chionoecetes</taxon>
    </lineage>
</organism>
<gene>
    <name evidence="2" type="ORF">GWK47_017976</name>
</gene>
<comment type="caution">
    <text evidence="2">The sequence shown here is derived from an EMBL/GenBank/DDBJ whole genome shotgun (WGS) entry which is preliminary data.</text>
</comment>
<dbReference type="AlphaFoldDB" id="A0A8J4XS79"/>
<dbReference type="EMBL" id="JACEEZ010022232">
    <property type="protein sequence ID" value="KAG0712660.1"/>
    <property type="molecule type" value="Genomic_DNA"/>
</dbReference>
<evidence type="ECO:0000256" key="1">
    <source>
        <dbReference type="SAM" id="MobiDB-lite"/>
    </source>
</evidence>
<name>A0A8J4XS79_CHIOP</name>
<accession>A0A8J4XS79</accession>
<dbReference type="Proteomes" id="UP000770661">
    <property type="component" value="Unassembled WGS sequence"/>
</dbReference>
<protein>
    <submittedName>
        <fullName evidence="2">Uncharacterized protein</fullName>
    </submittedName>
</protein>
<feature type="region of interest" description="Disordered" evidence="1">
    <location>
        <begin position="54"/>
        <end position="77"/>
    </location>
</feature>